<dbReference type="SMART" id="SM00075">
    <property type="entry name" value="HYDRO"/>
    <property type="match status" value="1"/>
</dbReference>
<feature type="chain" id="PRO_5040530181" description="Hydrophobin" evidence="6">
    <location>
        <begin position="17"/>
        <end position="108"/>
    </location>
</feature>
<evidence type="ECO:0000256" key="2">
    <source>
        <dbReference type="ARBA" id="ARBA00010446"/>
    </source>
</evidence>
<proteinExistence type="inferred from homology"/>
<keyword evidence="3 6" id="KW-0134">Cell wall</keyword>
<dbReference type="EMBL" id="MU154608">
    <property type="protein sequence ID" value="KAF9492041.1"/>
    <property type="molecule type" value="Genomic_DNA"/>
</dbReference>
<organism evidence="7 8">
    <name type="scientific">Pleurotus eryngii</name>
    <name type="common">Boletus of the steppes</name>
    <dbReference type="NCBI Taxonomy" id="5323"/>
    <lineage>
        <taxon>Eukaryota</taxon>
        <taxon>Fungi</taxon>
        <taxon>Dikarya</taxon>
        <taxon>Basidiomycota</taxon>
        <taxon>Agaricomycotina</taxon>
        <taxon>Agaricomycetes</taxon>
        <taxon>Agaricomycetidae</taxon>
        <taxon>Agaricales</taxon>
        <taxon>Pleurotineae</taxon>
        <taxon>Pleurotaceae</taxon>
        <taxon>Pleurotus</taxon>
    </lineage>
</organism>
<evidence type="ECO:0000313" key="7">
    <source>
        <dbReference type="EMBL" id="KAF9492041.1"/>
    </source>
</evidence>
<comment type="subcellular location">
    <subcellularLocation>
        <location evidence="1 6">Secreted</location>
        <location evidence="1 6">Cell wall</location>
    </subcellularLocation>
</comment>
<protein>
    <recommendedName>
        <fullName evidence="6">Hydrophobin</fullName>
    </recommendedName>
</protein>
<evidence type="ECO:0000256" key="1">
    <source>
        <dbReference type="ARBA" id="ARBA00004191"/>
    </source>
</evidence>
<evidence type="ECO:0000256" key="5">
    <source>
        <dbReference type="ARBA" id="ARBA00023157"/>
    </source>
</evidence>
<dbReference type="AlphaFoldDB" id="A0A9P5ZQY5"/>
<dbReference type="OrthoDB" id="4225815at2759"/>
<gene>
    <name evidence="7" type="ORF">BDN71DRAFT_1509832</name>
</gene>
<dbReference type="CDD" id="cd23507">
    <property type="entry name" value="hydrophobin_I"/>
    <property type="match status" value="1"/>
</dbReference>
<evidence type="ECO:0000256" key="6">
    <source>
        <dbReference type="RuleBase" id="RU365009"/>
    </source>
</evidence>
<sequence>MLVLAALAALTSAVPAAQVANKCSTGPVQCCDSVEHHTQPHVNNLLLGLEHFGLVEGLVGGLTGNVGIKCNPILLSSNDCTAQSVCCEHVHFRGNIAVGCTPANIDIL</sequence>
<reference evidence="7" key="1">
    <citation type="submission" date="2020-11" db="EMBL/GenBank/DDBJ databases">
        <authorList>
            <consortium name="DOE Joint Genome Institute"/>
            <person name="Ahrendt S."/>
            <person name="Riley R."/>
            <person name="Andreopoulos W."/>
            <person name="Labutti K."/>
            <person name="Pangilinan J."/>
            <person name="Ruiz-Duenas F.J."/>
            <person name="Barrasa J.M."/>
            <person name="Sanchez-Garcia M."/>
            <person name="Camarero S."/>
            <person name="Miyauchi S."/>
            <person name="Serrano A."/>
            <person name="Linde D."/>
            <person name="Babiker R."/>
            <person name="Drula E."/>
            <person name="Ayuso-Fernandez I."/>
            <person name="Pacheco R."/>
            <person name="Padilla G."/>
            <person name="Ferreira P."/>
            <person name="Barriuso J."/>
            <person name="Kellner H."/>
            <person name="Castanera R."/>
            <person name="Alfaro M."/>
            <person name="Ramirez L."/>
            <person name="Pisabarro A.G."/>
            <person name="Kuo A."/>
            <person name="Tritt A."/>
            <person name="Lipzen A."/>
            <person name="He G."/>
            <person name="Yan M."/>
            <person name="Ng V."/>
            <person name="Cullen D."/>
            <person name="Martin F."/>
            <person name="Rosso M.-N."/>
            <person name="Henrissat B."/>
            <person name="Hibbett D."/>
            <person name="Martinez A.T."/>
            <person name="Grigoriev I.V."/>
        </authorList>
    </citation>
    <scope>NUCLEOTIDE SEQUENCE</scope>
    <source>
        <strain evidence="7">ATCC 90797</strain>
    </source>
</reference>
<keyword evidence="5 6" id="KW-1015">Disulfide bond</keyword>
<accession>A0A9P5ZQY5</accession>
<dbReference type="GO" id="GO:0005199">
    <property type="term" value="F:structural constituent of cell wall"/>
    <property type="evidence" value="ECO:0007669"/>
    <property type="project" value="InterPro"/>
</dbReference>
<keyword evidence="4 6" id="KW-0964">Secreted</keyword>
<evidence type="ECO:0000256" key="4">
    <source>
        <dbReference type="ARBA" id="ARBA00022525"/>
    </source>
</evidence>
<name>A0A9P5ZQY5_PLEER</name>
<keyword evidence="6" id="KW-0732">Signal</keyword>
<evidence type="ECO:0000256" key="3">
    <source>
        <dbReference type="ARBA" id="ARBA00022512"/>
    </source>
</evidence>
<dbReference type="Proteomes" id="UP000807025">
    <property type="component" value="Unassembled WGS sequence"/>
</dbReference>
<evidence type="ECO:0000313" key="8">
    <source>
        <dbReference type="Proteomes" id="UP000807025"/>
    </source>
</evidence>
<feature type="signal peptide" evidence="6">
    <location>
        <begin position="1"/>
        <end position="16"/>
    </location>
</feature>
<dbReference type="Pfam" id="PF01185">
    <property type="entry name" value="Hydrophobin"/>
    <property type="match status" value="1"/>
</dbReference>
<dbReference type="InterPro" id="IPR001338">
    <property type="entry name" value="Class_I_Hydrophobin"/>
</dbReference>
<comment type="similarity">
    <text evidence="2 6">Belongs to the fungal hydrophobin family.</text>
</comment>
<comment type="caution">
    <text evidence="7">The sequence shown here is derived from an EMBL/GenBank/DDBJ whole genome shotgun (WGS) entry which is preliminary data.</text>
</comment>
<keyword evidence="8" id="KW-1185">Reference proteome</keyword>
<dbReference type="GO" id="GO:0009277">
    <property type="term" value="C:fungal-type cell wall"/>
    <property type="evidence" value="ECO:0007669"/>
    <property type="project" value="InterPro"/>
</dbReference>